<evidence type="ECO:0000313" key="1">
    <source>
        <dbReference type="EMBL" id="GBM22350.1"/>
    </source>
</evidence>
<accession>A0A4Y2DZQ3</accession>
<name>A0A4Y2DZQ3_ARAVE</name>
<sequence>MMTRPQMYHKILLAICPFIAPRAGFSSLICRRKNNMLRILLGAFISDTYRSFSNASHRRSANNKLRGACSEGPMSKTGQGDQHGRSEVILTLCLWVKKFKSLIDVVVERSDMAKRVVLGRGILLCCQDDGGSSVAFYLKE</sequence>
<evidence type="ECO:0000313" key="2">
    <source>
        <dbReference type="Proteomes" id="UP000499080"/>
    </source>
</evidence>
<dbReference type="Proteomes" id="UP000499080">
    <property type="component" value="Unassembled WGS sequence"/>
</dbReference>
<comment type="caution">
    <text evidence="1">The sequence shown here is derived from an EMBL/GenBank/DDBJ whole genome shotgun (WGS) entry which is preliminary data.</text>
</comment>
<protein>
    <submittedName>
        <fullName evidence="1">Uncharacterized protein</fullName>
    </submittedName>
</protein>
<dbReference type="EMBL" id="BGPR01000478">
    <property type="protein sequence ID" value="GBM22350.1"/>
    <property type="molecule type" value="Genomic_DNA"/>
</dbReference>
<dbReference type="AlphaFoldDB" id="A0A4Y2DZQ3"/>
<gene>
    <name evidence="1" type="ORF">AVEN_121161_1</name>
</gene>
<keyword evidence="2" id="KW-1185">Reference proteome</keyword>
<organism evidence="1 2">
    <name type="scientific">Araneus ventricosus</name>
    <name type="common">Orbweaver spider</name>
    <name type="synonym">Epeira ventricosa</name>
    <dbReference type="NCBI Taxonomy" id="182803"/>
    <lineage>
        <taxon>Eukaryota</taxon>
        <taxon>Metazoa</taxon>
        <taxon>Ecdysozoa</taxon>
        <taxon>Arthropoda</taxon>
        <taxon>Chelicerata</taxon>
        <taxon>Arachnida</taxon>
        <taxon>Araneae</taxon>
        <taxon>Araneomorphae</taxon>
        <taxon>Entelegynae</taxon>
        <taxon>Araneoidea</taxon>
        <taxon>Araneidae</taxon>
        <taxon>Araneus</taxon>
    </lineage>
</organism>
<proteinExistence type="predicted"/>
<reference evidence="1 2" key="1">
    <citation type="journal article" date="2019" name="Sci. Rep.">
        <title>Orb-weaving spider Araneus ventricosus genome elucidates the spidroin gene catalogue.</title>
        <authorList>
            <person name="Kono N."/>
            <person name="Nakamura H."/>
            <person name="Ohtoshi R."/>
            <person name="Moran D.A.P."/>
            <person name="Shinohara A."/>
            <person name="Yoshida Y."/>
            <person name="Fujiwara M."/>
            <person name="Mori M."/>
            <person name="Tomita M."/>
            <person name="Arakawa K."/>
        </authorList>
    </citation>
    <scope>NUCLEOTIDE SEQUENCE [LARGE SCALE GENOMIC DNA]</scope>
</reference>